<gene>
    <name evidence="1" type="ORF">L227DRAFT_617432</name>
</gene>
<evidence type="ECO:0008006" key="3">
    <source>
        <dbReference type="Google" id="ProtNLM"/>
    </source>
</evidence>
<sequence length="319" mass="36093">MLYRHADLTALEDGQPGPWLPLYIRTMRTSPHLHALVRILHITTRGQPFPELYGWIQALPKSSLTVLDYSWEGFRGQNDDSSQSFILQAPAVRAIRKLQVCGSFSPTALVSIMTLSQLEELLITIDHLQKLSFHIPAPTPRLKHLDITINPTFSPASFDLLRILVTAPQLEVLIIRLGSLGWRAYQALSRALRSTTSTLKQFGLYGNLEEWTSGLECSFMDSLIVQCPSLETVSCHQGTFTHRFFRHFSPVIKVLNLVIPSPTSLSDECRKALIQCLREAQKRELALTRVFVWPRWEEDSLYDIMLDACNASGISFSSQ</sequence>
<evidence type="ECO:0000313" key="2">
    <source>
        <dbReference type="Proteomes" id="UP000313359"/>
    </source>
</evidence>
<accession>A0A5C2RNL8</accession>
<protein>
    <recommendedName>
        <fullName evidence="3">F-box domain-containing protein</fullName>
    </recommendedName>
</protein>
<dbReference type="InterPro" id="IPR032675">
    <property type="entry name" value="LRR_dom_sf"/>
</dbReference>
<proteinExistence type="predicted"/>
<organism evidence="1 2">
    <name type="scientific">Lentinus tigrinus ALCF2SS1-6</name>
    <dbReference type="NCBI Taxonomy" id="1328759"/>
    <lineage>
        <taxon>Eukaryota</taxon>
        <taxon>Fungi</taxon>
        <taxon>Dikarya</taxon>
        <taxon>Basidiomycota</taxon>
        <taxon>Agaricomycotina</taxon>
        <taxon>Agaricomycetes</taxon>
        <taxon>Polyporales</taxon>
        <taxon>Polyporaceae</taxon>
        <taxon>Lentinus</taxon>
    </lineage>
</organism>
<dbReference type="EMBL" id="ML122335">
    <property type="protein sequence ID" value="RPD52914.1"/>
    <property type="molecule type" value="Genomic_DNA"/>
</dbReference>
<keyword evidence="2" id="KW-1185">Reference proteome</keyword>
<dbReference type="AlphaFoldDB" id="A0A5C2RNL8"/>
<dbReference type="Gene3D" id="3.80.10.10">
    <property type="entry name" value="Ribonuclease Inhibitor"/>
    <property type="match status" value="1"/>
</dbReference>
<name>A0A5C2RNL8_9APHY</name>
<reference evidence="1" key="1">
    <citation type="journal article" date="2018" name="Genome Biol. Evol.">
        <title>Genomics and development of Lentinus tigrinus, a white-rot wood-decaying mushroom with dimorphic fruiting bodies.</title>
        <authorList>
            <person name="Wu B."/>
            <person name="Xu Z."/>
            <person name="Knudson A."/>
            <person name="Carlson A."/>
            <person name="Chen N."/>
            <person name="Kovaka S."/>
            <person name="LaButti K."/>
            <person name="Lipzen A."/>
            <person name="Pennachio C."/>
            <person name="Riley R."/>
            <person name="Schakwitz W."/>
            <person name="Umezawa K."/>
            <person name="Ohm R.A."/>
            <person name="Grigoriev I.V."/>
            <person name="Nagy L.G."/>
            <person name="Gibbons J."/>
            <person name="Hibbett D."/>
        </authorList>
    </citation>
    <scope>NUCLEOTIDE SEQUENCE [LARGE SCALE GENOMIC DNA]</scope>
    <source>
        <strain evidence="1">ALCF2SS1-6</strain>
    </source>
</reference>
<evidence type="ECO:0000313" key="1">
    <source>
        <dbReference type="EMBL" id="RPD52914.1"/>
    </source>
</evidence>
<dbReference type="SUPFAM" id="SSF52047">
    <property type="entry name" value="RNI-like"/>
    <property type="match status" value="1"/>
</dbReference>
<dbReference type="OrthoDB" id="2736064at2759"/>
<dbReference type="Proteomes" id="UP000313359">
    <property type="component" value="Unassembled WGS sequence"/>
</dbReference>